<name>A0ACC0A2Z5_CATRO</name>
<gene>
    <name evidence="1" type="ORF">M9H77_31504</name>
</gene>
<dbReference type="Proteomes" id="UP001060085">
    <property type="component" value="Linkage Group LG07"/>
</dbReference>
<evidence type="ECO:0000313" key="1">
    <source>
        <dbReference type="EMBL" id="KAI5654317.1"/>
    </source>
</evidence>
<keyword evidence="2" id="KW-1185">Reference proteome</keyword>
<sequence>MLETTTKLKVPSRIADTRDEELIDEIQKENLGINLPLVAEAYYKKGVENSMFPSDNQQNSEEENVSFDCVEAISREE</sequence>
<protein>
    <submittedName>
        <fullName evidence="1">Uncharacterized protein</fullName>
    </submittedName>
</protein>
<reference evidence="2" key="1">
    <citation type="journal article" date="2023" name="Nat. Plants">
        <title>Single-cell RNA sequencing provides a high-resolution roadmap for understanding the multicellular compartmentation of specialized metabolism.</title>
        <authorList>
            <person name="Sun S."/>
            <person name="Shen X."/>
            <person name="Li Y."/>
            <person name="Li Y."/>
            <person name="Wang S."/>
            <person name="Li R."/>
            <person name="Zhang H."/>
            <person name="Shen G."/>
            <person name="Guo B."/>
            <person name="Wei J."/>
            <person name="Xu J."/>
            <person name="St-Pierre B."/>
            <person name="Chen S."/>
            <person name="Sun C."/>
        </authorList>
    </citation>
    <scope>NUCLEOTIDE SEQUENCE [LARGE SCALE GENOMIC DNA]</scope>
</reference>
<evidence type="ECO:0000313" key="2">
    <source>
        <dbReference type="Proteomes" id="UP001060085"/>
    </source>
</evidence>
<proteinExistence type="predicted"/>
<dbReference type="EMBL" id="CM044707">
    <property type="protein sequence ID" value="KAI5654317.1"/>
    <property type="molecule type" value="Genomic_DNA"/>
</dbReference>
<organism evidence="1 2">
    <name type="scientific">Catharanthus roseus</name>
    <name type="common">Madagascar periwinkle</name>
    <name type="synonym">Vinca rosea</name>
    <dbReference type="NCBI Taxonomy" id="4058"/>
    <lineage>
        <taxon>Eukaryota</taxon>
        <taxon>Viridiplantae</taxon>
        <taxon>Streptophyta</taxon>
        <taxon>Embryophyta</taxon>
        <taxon>Tracheophyta</taxon>
        <taxon>Spermatophyta</taxon>
        <taxon>Magnoliopsida</taxon>
        <taxon>eudicotyledons</taxon>
        <taxon>Gunneridae</taxon>
        <taxon>Pentapetalae</taxon>
        <taxon>asterids</taxon>
        <taxon>lamiids</taxon>
        <taxon>Gentianales</taxon>
        <taxon>Apocynaceae</taxon>
        <taxon>Rauvolfioideae</taxon>
        <taxon>Vinceae</taxon>
        <taxon>Catharanthinae</taxon>
        <taxon>Catharanthus</taxon>
    </lineage>
</organism>
<comment type="caution">
    <text evidence="1">The sequence shown here is derived from an EMBL/GenBank/DDBJ whole genome shotgun (WGS) entry which is preliminary data.</text>
</comment>
<accession>A0ACC0A2Z5</accession>